<evidence type="ECO:0000313" key="3">
    <source>
        <dbReference type="Proteomes" id="UP000824334"/>
    </source>
</evidence>
<accession>A0ABX8TP47</accession>
<dbReference type="RefSeq" id="WP_219354466.1">
    <property type="nucleotide sequence ID" value="NZ_CP080034.1"/>
</dbReference>
<keyword evidence="3" id="KW-1185">Reference proteome</keyword>
<dbReference type="PROSITE" id="PS51257">
    <property type="entry name" value="PROKAR_LIPOPROTEIN"/>
    <property type="match status" value="1"/>
</dbReference>
<organism evidence="2 3">
    <name type="scientific">Brevundimonas nasdae</name>
    <dbReference type="NCBI Taxonomy" id="172043"/>
    <lineage>
        <taxon>Bacteria</taxon>
        <taxon>Pseudomonadati</taxon>
        <taxon>Pseudomonadota</taxon>
        <taxon>Alphaproteobacteria</taxon>
        <taxon>Caulobacterales</taxon>
        <taxon>Caulobacteraceae</taxon>
        <taxon>Brevundimonas</taxon>
    </lineage>
</organism>
<evidence type="ECO:0000313" key="2">
    <source>
        <dbReference type="EMBL" id="QYC12013.1"/>
    </source>
</evidence>
<protein>
    <recommendedName>
        <fullName evidence="4">Lipoprotein</fullName>
    </recommendedName>
</protein>
<dbReference type="GeneID" id="94375360"/>
<sequence>MRNLSIAALVLLTAAACSQSPAESAPVDASAAAVPIEAAPAPAPAQPTPKAAAKRAEPIAVFERSEPTRASMDLISEGELLRVVFRAAPPRNSALTPGDCELQAVGPQDSDDVITARLVPFDGDQNVLTAANIGPNPPIIQVRVGPEGIFVTDSDAASRFCGLGSDIDGFYRRTGDDD</sequence>
<feature type="chain" id="PRO_5045856111" description="Lipoprotein" evidence="1">
    <location>
        <begin position="23"/>
        <end position="178"/>
    </location>
</feature>
<evidence type="ECO:0008006" key="4">
    <source>
        <dbReference type="Google" id="ProtNLM"/>
    </source>
</evidence>
<reference evidence="2 3" key="1">
    <citation type="submission" date="2021-07" db="EMBL/GenBank/DDBJ databases">
        <title>Isolation and characterization of bacteria from a gold mining with a capacity of golden bioaccumulation.</title>
        <authorList>
            <person name="Yang X.J."/>
        </authorList>
    </citation>
    <scope>NUCLEOTIDE SEQUENCE [LARGE SCALE GENOMIC DNA]</scope>
    <source>
        <strain evidence="2 3">Au29</strain>
    </source>
</reference>
<dbReference type="EMBL" id="CP080034">
    <property type="protein sequence ID" value="QYC12013.1"/>
    <property type="molecule type" value="Genomic_DNA"/>
</dbReference>
<name>A0ABX8TP47_9CAUL</name>
<feature type="signal peptide" evidence="1">
    <location>
        <begin position="1"/>
        <end position="22"/>
    </location>
</feature>
<evidence type="ECO:0000256" key="1">
    <source>
        <dbReference type="SAM" id="SignalP"/>
    </source>
</evidence>
<dbReference type="Proteomes" id="UP000824334">
    <property type="component" value="Chromosome"/>
</dbReference>
<gene>
    <name evidence="2" type="ORF">KWG56_08785</name>
</gene>
<keyword evidence="1" id="KW-0732">Signal</keyword>
<proteinExistence type="predicted"/>